<dbReference type="Proteomes" id="UP000000724">
    <property type="component" value="Contig Pc00c13"/>
</dbReference>
<keyword evidence="2" id="KW-1185">Reference proteome</keyword>
<proteinExistence type="predicted"/>
<evidence type="ECO:0000313" key="2">
    <source>
        <dbReference type="Proteomes" id="UP000000724"/>
    </source>
</evidence>
<dbReference type="OMA" id="HEFERHK"/>
<dbReference type="AlphaFoldDB" id="B6H473"/>
<dbReference type="HOGENOM" id="CLU_151409_0_1_1"/>
<sequence>MRPSHRFLAAMSRSQPSKLKKPSISLDHFIQRQRVLSLWREIMRALISASTPILELCMTTNRQCSEVPPSSTRTELHKYARDEFERHRGVSDITGKAEFETMRRYIDEQITG</sequence>
<dbReference type="VEuPathDB" id="FungiDB:PCH_Pc13g07780"/>
<accession>B6H473</accession>
<dbReference type="EMBL" id="AM920428">
    <property type="protein sequence ID" value="CAP91847.1"/>
    <property type="molecule type" value="Genomic_DNA"/>
</dbReference>
<dbReference type="STRING" id="500485.B6H473"/>
<evidence type="ECO:0000313" key="1">
    <source>
        <dbReference type="EMBL" id="CAP91847.1"/>
    </source>
</evidence>
<gene>
    <name evidence="1" type="ORF">Pc13g07780</name>
    <name evidence="1" type="ORF">PCH_Pc13g07780</name>
</gene>
<dbReference type="eggNOG" id="ENOG502RMMQ">
    <property type="taxonomic scope" value="Eukaryota"/>
</dbReference>
<protein>
    <submittedName>
        <fullName evidence="1">Pc13g07780 protein</fullName>
    </submittedName>
</protein>
<dbReference type="BioCyc" id="PCHR:PC13G07780-MONOMER"/>
<organism evidence="1 2">
    <name type="scientific">Penicillium rubens (strain ATCC 28089 / DSM 1075 / NRRL 1951 / Wisconsin 54-1255)</name>
    <name type="common">Penicillium chrysogenum</name>
    <dbReference type="NCBI Taxonomy" id="500485"/>
    <lineage>
        <taxon>Eukaryota</taxon>
        <taxon>Fungi</taxon>
        <taxon>Dikarya</taxon>
        <taxon>Ascomycota</taxon>
        <taxon>Pezizomycotina</taxon>
        <taxon>Eurotiomycetes</taxon>
        <taxon>Eurotiomycetidae</taxon>
        <taxon>Eurotiales</taxon>
        <taxon>Aspergillaceae</taxon>
        <taxon>Penicillium</taxon>
        <taxon>Penicillium chrysogenum species complex</taxon>
    </lineage>
</organism>
<reference evidence="1 2" key="1">
    <citation type="journal article" date="2008" name="Nat. Biotechnol.">
        <title>Genome sequencing and analysis of the filamentous fungus Penicillium chrysogenum.</title>
        <authorList>
            <person name="van den Berg M.A."/>
            <person name="Albang R."/>
            <person name="Albermann K."/>
            <person name="Badger J.H."/>
            <person name="Daran J.-M."/>
            <person name="Driessen A.J.M."/>
            <person name="Garcia-Estrada C."/>
            <person name="Fedorova N.D."/>
            <person name="Harris D.M."/>
            <person name="Heijne W.H.M."/>
            <person name="Joardar V.S."/>
            <person name="Kiel J.A.K.W."/>
            <person name="Kovalchuk A."/>
            <person name="Martin J.F."/>
            <person name="Nierman W.C."/>
            <person name="Nijland J.G."/>
            <person name="Pronk J.T."/>
            <person name="Roubos J.A."/>
            <person name="van der Klei I.J."/>
            <person name="van Peij N.N.M.E."/>
            <person name="Veenhuis M."/>
            <person name="von Doehren H."/>
            <person name="Wagner C."/>
            <person name="Wortman J.R."/>
            <person name="Bovenberg R.A.L."/>
        </authorList>
    </citation>
    <scope>NUCLEOTIDE SEQUENCE [LARGE SCALE GENOMIC DNA]</scope>
    <source>
        <strain evidence="2">ATCC 28089 / DSM 1075 / NRRL 1951 / Wisconsin 54-1255</strain>
    </source>
</reference>
<dbReference type="OrthoDB" id="74240at2759"/>
<name>B6H473_PENRW</name>